<dbReference type="PANTHER" id="PTHR48097">
    <property type="entry name" value="L-THREONINE ALDOLASE-RELATED"/>
    <property type="match status" value="1"/>
</dbReference>
<dbReference type="PANTHER" id="PTHR48097:SF9">
    <property type="entry name" value="L-THREONINE ALDOLASE"/>
    <property type="match status" value="1"/>
</dbReference>
<dbReference type="AlphaFoldDB" id="A0A2W4U482"/>
<dbReference type="InterPro" id="IPR023603">
    <property type="entry name" value="Low_specificity_L-TA-like"/>
</dbReference>
<evidence type="ECO:0000259" key="6">
    <source>
        <dbReference type="Pfam" id="PF01212"/>
    </source>
</evidence>
<comment type="similarity">
    <text evidence="2">Belongs to the threonine aldolase family.</text>
</comment>
<dbReference type="GO" id="GO:0008732">
    <property type="term" value="F:L-allo-threonine aldolase activity"/>
    <property type="evidence" value="ECO:0007669"/>
    <property type="project" value="TreeGrafter"/>
</dbReference>
<dbReference type="FunFam" id="3.90.1150.10:FF:000041">
    <property type="entry name" value="Low-specificity L-threonine aldolase"/>
    <property type="match status" value="1"/>
</dbReference>
<gene>
    <name evidence="7" type="ORF">DCF25_13330</name>
</gene>
<dbReference type="NCBIfam" id="NF041359">
    <property type="entry name" value="GntG_guanitoxin"/>
    <property type="match status" value="1"/>
</dbReference>
<protein>
    <submittedName>
        <fullName evidence="7">Low-specificity L-threonine aldolase</fullName>
    </submittedName>
</protein>
<dbReference type="InterPro" id="IPR015422">
    <property type="entry name" value="PyrdxlP-dep_Trfase_small"/>
</dbReference>
<dbReference type="InterPro" id="IPR015424">
    <property type="entry name" value="PyrdxlP-dep_Trfase"/>
</dbReference>
<comment type="caution">
    <text evidence="7">The sequence shown here is derived from an EMBL/GenBank/DDBJ whole genome shotgun (WGS) entry which is preliminary data.</text>
</comment>
<evidence type="ECO:0000256" key="1">
    <source>
        <dbReference type="ARBA" id="ARBA00001933"/>
    </source>
</evidence>
<dbReference type="PIRSF" id="PIRSF017617">
    <property type="entry name" value="Thr_aldolase"/>
    <property type="match status" value="1"/>
</dbReference>
<evidence type="ECO:0000256" key="2">
    <source>
        <dbReference type="ARBA" id="ARBA00006966"/>
    </source>
</evidence>
<dbReference type="Pfam" id="PF01212">
    <property type="entry name" value="Beta_elim_lyase"/>
    <property type="match status" value="1"/>
</dbReference>
<dbReference type="GO" id="GO:0006545">
    <property type="term" value="P:glycine biosynthetic process"/>
    <property type="evidence" value="ECO:0007669"/>
    <property type="project" value="TreeGrafter"/>
</dbReference>
<reference evidence="7 8" key="2">
    <citation type="submission" date="2018-06" db="EMBL/GenBank/DDBJ databases">
        <title>Metagenomic assembly of (sub)arctic Cyanobacteria and their associated microbiome from non-axenic cultures.</title>
        <authorList>
            <person name="Baurain D."/>
        </authorList>
    </citation>
    <scope>NUCLEOTIDE SEQUENCE [LARGE SCALE GENOMIC DNA]</scope>
    <source>
        <strain evidence="7">ULC129bin1</strain>
    </source>
</reference>
<evidence type="ECO:0000313" key="8">
    <source>
        <dbReference type="Proteomes" id="UP000249354"/>
    </source>
</evidence>
<proteinExistence type="inferred from homology"/>
<comment type="cofactor">
    <cofactor evidence="1">
        <name>pyridoxal 5'-phosphate</name>
        <dbReference type="ChEBI" id="CHEBI:597326"/>
    </cofactor>
</comment>
<keyword evidence="3" id="KW-0663">Pyridoxal phosphate</keyword>
<accession>A0A2W4U482</accession>
<feature type="modified residue" description="N6-(pyridoxal phosphate)lysine" evidence="5">
    <location>
        <position position="199"/>
    </location>
</feature>
<keyword evidence="4" id="KW-0456">Lyase</keyword>
<dbReference type="GO" id="GO:0006567">
    <property type="term" value="P:L-threonine catabolic process"/>
    <property type="evidence" value="ECO:0007669"/>
    <property type="project" value="TreeGrafter"/>
</dbReference>
<organism evidence="7 8">
    <name type="scientific">Leptolyngbya foveolarum</name>
    <dbReference type="NCBI Taxonomy" id="47253"/>
    <lineage>
        <taxon>Bacteria</taxon>
        <taxon>Bacillati</taxon>
        <taxon>Cyanobacteriota</taxon>
        <taxon>Cyanophyceae</taxon>
        <taxon>Leptolyngbyales</taxon>
        <taxon>Leptolyngbyaceae</taxon>
        <taxon>Leptolyngbya group</taxon>
        <taxon>Leptolyngbya</taxon>
    </lineage>
</organism>
<evidence type="ECO:0000256" key="4">
    <source>
        <dbReference type="ARBA" id="ARBA00023239"/>
    </source>
</evidence>
<dbReference type="SUPFAM" id="SSF53383">
    <property type="entry name" value="PLP-dependent transferases"/>
    <property type="match status" value="1"/>
</dbReference>
<dbReference type="FunFam" id="3.40.640.10:FF:000030">
    <property type="entry name" value="Low-specificity L-threonine aldolase"/>
    <property type="match status" value="1"/>
</dbReference>
<dbReference type="EMBL" id="QBMC01000090">
    <property type="protein sequence ID" value="PZO15642.1"/>
    <property type="molecule type" value="Genomic_DNA"/>
</dbReference>
<sequence>MIDLRSDTVTQPTAGMRRAMMAAPVGDDVLGDDPTVNALEAYVAELLDKEAAVYMPSGTMTNQVALRVHTQPSDEIILEAEAHIYYYEGGGPAALSGVSCRLLPGNGGVFSAAAVEQALRPQDPHFPQTRLVCVENTHNRSGGRIFPLETIQEIAEVCAQKNLRLHLDGARFWNACVATGISEADYAAPFDTLSVCFSKGLGAPVGSALVGSAEMMAKARRFRKLFGGGMRQAGIIAAGALYALEKQRDRLTEDHDNAQLLAQGLQSMGGVEIDLASVQTNIVNFDLPERSAAEVAKGLAQREVAVLATGPHRIRAVTNLMVSRVQIERVVEAIAQEVQ</sequence>
<evidence type="ECO:0000313" key="7">
    <source>
        <dbReference type="EMBL" id="PZO15642.1"/>
    </source>
</evidence>
<name>A0A2W4U482_9CYAN</name>
<evidence type="ECO:0000256" key="5">
    <source>
        <dbReference type="PIRSR" id="PIRSR017617-1"/>
    </source>
</evidence>
<dbReference type="Gene3D" id="3.90.1150.10">
    <property type="entry name" value="Aspartate Aminotransferase, domain 1"/>
    <property type="match status" value="1"/>
</dbReference>
<dbReference type="GO" id="GO:0005829">
    <property type="term" value="C:cytosol"/>
    <property type="evidence" value="ECO:0007669"/>
    <property type="project" value="TreeGrafter"/>
</dbReference>
<dbReference type="CDD" id="cd06502">
    <property type="entry name" value="TA_like"/>
    <property type="match status" value="1"/>
</dbReference>
<reference evidence="8" key="1">
    <citation type="submission" date="2018-04" db="EMBL/GenBank/DDBJ databases">
        <authorList>
            <person name="Cornet L."/>
        </authorList>
    </citation>
    <scope>NUCLEOTIDE SEQUENCE [LARGE SCALE GENOMIC DNA]</scope>
</reference>
<dbReference type="InterPro" id="IPR001597">
    <property type="entry name" value="ArAA_b-elim_lyase/Thr_aldolase"/>
</dbReference>
<dbReference type="NCBIfam" id="NF007825">
    <property type="entry name" value="PRK10534.1"/>
    <property type="match status" value="1"/>
</dbReference>
<dbReference type="InterPro" id="IPR015421">
    <property type="entry name" value="PyrdxlP-dep_Trfase_major"/>
</dbReference>
<feature type="domain" description="Aromatic amino acid beta-eliminating lyase/threonine aldolase" evidence="6">
    <location>
        <begin position="3"/>
        <end position="286"/>
    </location>
</feature>
<dbReference type="Gene3D" id="3.40.640.10">
    <property type="entry name" value="Type I PLP-dependent aspartate aminotransferase-like (Major domain)"/>
    <property type="match status" value="1"/>
</dbReference>
<dbReference type="Proteomes" id="UP000249354">
    <property type="component" value="Unassembled WGS sequence"/>
</dbReference>
<evidence type="ECO:0000256" key="3">
    <source>
        <dbReference type="ARBA" id="ARBA00022898"/>
    </source>
</evidence>